<evidence type="ECO:0000256" key="2">
    <source>
        <dbReference type="ARBA" id="ARBA00023140"/>
    </source>
</evidence>
<dbReference type="Proteomes" id="UP000708208">
    <property type="component" value="Unassembled WGS sequence"/>
</dbReference>
<organism evidence="5 6">
    <name type="scientific">Allacma fusca</name>
    <dbReference type="NCBI Taxonomy" id="39272"/>
    <lineage>
        <taxon>Eukaryota</taxon>
        <taxon>Metazoa</taxon>
        <taxon>Ecdysozoa</taxon>
        <taxon>Arthropoda</taxon>
        <taxon>Hexapoda</taxon>
        <taxon>Collembola</taxon>
        <taxon>Symphypleona</taxon>
        <taxon>Sminthuridae</taxon>
        <taxon>Allacma</taxon>
    </lineage>
</organism>
<sequence>MRSILAELPNLESFINIYGLTESVPLITDLDPDTGKRFEDVPPLAVGKAFVGSSVAIRDTDSGEVLGVNERGEICAKSERNFTHYMNNSEATENSFIDGYFKTGDLGYYDEQGYIFIVDRLKEIFKYYNNHISPTELEEVIYQHEAVKEVCVIGIEDPEGGGSIPRAVITVKNEEVTPEEILEFANERLPDYKQIRGGVFIVEELPRGKTGKVTRILVAELELNE</sequence>
<feature type="domain" description="AMP-binding enzyme C-terminal" evidence="4">
    <location>
        <begin position="136"/>
        <end position="212"/>
    </location>
</feature>
<dbReference type="AlphaFoldDB" id="A0A8J2P852"/>
<comment type="caution">
    <text evidence="5">The sequence shown here is derived from an EMBL/GenBank/DDBJ whole genome shotgun (WGS) entry which is preliminary data.</text>
</comment>
<reference evidence="5" key="1">
    <citation type="submission" date="2021-06" db="EMBL/GenBank/DDBJ databases">
        <authorList>
            <person name="Hodson N. C."/>
            <person name="Mongue J. A."/>
            <person name="Jaron S. K."/>
        </authorList>
    </citation>
    <scope>NUCLEOTIDE SEQUENCE</scope>
</reference>
<keyword evidence="6" id="KW-1185">Reference proteome</keyword>
<dbReference type="OrthoDB" id="10253869at2759"/>
<protein>
    <submittedName>
        <fullName evidence="5">Uncharacterized protein</fullName>
    </submittedName>
</protein>
<dbReference type="GO" id="GO:0004467">
    <property type="term" value="F:long-chain fatty acid-CoA ligase activity"/>
    <property type="evidence" value="ECO:0007669"/>
    <property type="project" value="TreeGrafter"/>
</dbReference>
<keyword evidence="2" id="KW-0576">Peroxisome</keyword>
<name>A0A8J2P852_9HEXA</name>
<dbReference type="PANTHER" id="PTHR24096:SF353">
    <property type="entry name" value="GH16244P-RELATED"/>
    <property type="match status" value="1"/>
</dbReference>
<evidence type="ECO:0000313" key="5">
    <source>
        <dbReference type="EMBL" id="CAG7818381.1"/>
    </source>
</evidence>
<accession>A0A8J2P852</accession>
<dbReference type="EMBL" id="CAJVCH010419176">
    <property type="protein sequence ID" value="CAG7818381.1"/>
    <property type="molecule type" value="Genomic_DNA"/>
</dbReference>
<evidence type="ECO:0000256" key="1">
    <source>
        <dbReference type="ARBA" id="ARBA00004275"/>
    </source>
</evidence>
<feature type="domain" description="AMP-dependent synthetase/ligase" evidence="3">
    <location>
        <begin position="6"/>
        <end position="85"/>
    </location>
</feature>
<evidence type="ECO:0000259" key="4">
    <source>
        <dbReference type="Pfam" id="PF13193"/>
    </source>
</evidence>
<dbReference type="GO" id="GO:0046949">
    <property type="term" value="P:fatty-acyl-CoA biosynthetic process"/>
    <property type="evidence" value="ECO:0007669"/>
    <property type="project" value="TreeGrafter"/>
</dbReference>
<dbReference type="Pfam" id="PF13193">
    <property type="entry name" value="AMP-binding_C"/>
    <property type="match status" value="1"/>
</dbReference>
<dbReference type="PANTHER" id="PTHR24096">
    <property type="entry name" value="LONG-CHAIN-FATTY-ACID--COA LIGASE"/>
    <property type="match status" value="1"/>
</dbReference>
<dbReference type="InterPro" id="IPR000873">
    <property type="entry name" value="AMP-dep_synth/lig_dom"/>
</dbReference>
<dbReference type="InterPro" id="IPR025110">
    <property type="entry name" value="AMP-bd_C"/>
</dbReference>
<evidence type="ECO:0000313" key="6">
    <source>
        <dbReference type="Proteomes" id="UP000708208"/>
    </source>
</evidence>
<evidence type="ECO:0000259" key="3">
    <source>
        <dbReference type="Pfam" id="PF00501"/>
    </source>
</evidence>
<dbReference type="Pfam" id="PF00501">
    <property type="entry name" value="AMP-binding"/>
    <property type="match status" value="1"/>
</dbReference>
<gene>
    <name evidence="5" type="ORF">AFUS01_LOCUS28887</name>
</gene>
<comment type="subcellular location">
    <subcellularLocation>
        <location evidence="1">Peroxisome</location>
    </subcellularLocation>
</comment>
<dbReference type="GO" id="GO:0005777">
    <property type="term" value="C:peroxisome"/>
    <property type="evidence" value="ECO:0007669"/>
    <property type="project" value="UniProtKB-SubCell"/>
</dbReference>
<proteinExistence type="predicted"/>